<comment type="catalytic activity">
    <reaction evidence="11">
        <text>ATP + H2O = ADP + phosphate + H(+)</text>
        <dbReference type="Rhea" id="RHEA:13065"/>
        <dbReference type="ChEBI" id="CHEBI:15377"/>
        <dbReference type="ChEBI" id="CHEBI:15378"/>
        <dbReference type="ChEBI" id="CHEBI:30616"/>
        <dbReference type="ChEBI" id="CHEBI:43474"/>
        <dbReference type="ChEBI" id="CHEBI:456216"/>
        <dbReference type="EC" id="3.6.4.13"/>
    </reaction>
</comment>
<evidence type="ECO:0000256" key="11">
    <source>
        <dbReference type="RuleBase" id="RU365068"/>
    </source>
</evidence>
<keyword evidence="7 11" id="KW-0067">ATP-binding</keyword>
<dbReference type="SUPFAM" id="SSF52540">
    <property type="entry name" value="P-loop containing nucleoside triphosphate hydrolases"/>
    <property type="match status" value="2"/>
</dbReference>
<gene>
    <name evidence="16" type="ORF">jhhlp_007725</name>
</gene>
<dbReference type="Gene3D" id="3.40.50.300">
    <property type="entry name" value="P-loop containing nucleotide triphosphate hydrolases"/>
    <property type="match status" value="2"/>
</dbReference>
<feature type="compositionally biased region" description="Basic and acidic residues" evidence="12">
    <location>
        <begin position="692"/>
        <end position="714"/>
    </location>
</feature>
<evidence type="ECO:0000256" key="1">
    <source>
        <dbReference type="ARBA" id="ARBA00004604"/>
    </source>
</evidence>
<feature type="domain" description="DEAD-box RNA helicase Q" evidence="15">
    <location>
        <begin position="147"/>
        <end position="175"/>
    </location>
</feature>
<dbReference type="SMART" id="SM00487">
    <property type="entry name" value="DEXDc"/>
    <property type="match status" value="1"/>
</dbReference>
<feature type="region of interest" description="Disordered" evidence="12">
    <location>
        <begin position="1"/>
        <end position="145"/>
    </location>
</feature>
<dbReference type="GO" id="GO:0003724">
    <property type="term" value="F:RNA helicase activity"/>
    <property type="evidence" value="ECO:0007669"/>
    <property type="project" value="UniProtKB-EC"/>
</dbReference>
<comment type="subcellular location">
    <subcellularLocation>
        <location evidence="1">Nucleus</location>
        <location evidence="1">Nucleolus</location>
    </subcellularLocation>
</comment>
<dbReference type="InterPro" id="IPR011545">
    <property type="entry name" value="DEAD/DEAH_box_helicase_dom"/>
</dbReference>
<organism evidence="16 17">
    <name type="scientific">Lomentospora prolificans</name>
    <dbReference type="NCBI Taxonomy" id="41688"/>
    <lineage>
        <taxon>Eukaryota</taxon>
        <taxon>Fungi</taxon>
        <taxon>Dikarya</taxon>
        <taxon>Ascomycota</taxon>
        <taxon>Pezizomycotina</taxon>
        <taxon>Sordariomycetes</taxon>
        <taxon>Hypocreomycetidae</taxon>
        <taxon>Microascales</taxon>
        <taxon>Microascaceae</taxon>
        <taxon>Lomentospora</taxon>
    </lineage>
</organism>
<name>A0A2N3N0E0_9PEZI</name>
<evidence type="ECO:0000256" key="12">
    <source>
        <dbReference type="SAM" id="MobiDB-lite"/>
    </source>
</evidence>
<dbReference type="STRING" id="41688.A0A2N3N0E0"/>
<feature type="domain" description="Helicase ATP-binding" evidence="13">
    <location>
        <begin position="179"/>
        <end position="377"/>
    </location>
</feature>
<dbReference type="Pfam" id="PF13959">
    <property type="entry name" value="CTE_SPB4"/>
    <property type="match status" value="1"/>
</dbReference>
<dbReference type="FunCoup" id="A0A2N3N0E0">
    <property type="interactions" value="723"/>
</dbReference>
<keyword evidence="17" id="KW-1185">Reference proteome</keyword>
<dbReference type="PROSITE" id="PS51192">
    <property type="entry name" value="HELICASE_ATP_BIND_1"/>
    <property type="match status" value="1"/>
</dbReference>
<protein>
    <recommendedName>
        <fullName evidence="11">ATP-dependent RNA helicase</fullName>
        <ecNumber evidence="11">3.6.4.13</ecNumber>
    </recommendedName>
</protein>
<dbReference type="OrthoDB" id="422663at2759"/>
<dbReference type="SMART" id="SM00490">
    <property type="entry name" value="HELICc"/>
    <property type="match status" value="1"/>
</dbReference>
<keyword evidence="4 11" id="KW-0547">Nucleotide-binding</keyword>
<feature type="region of interest" description="Disordered" evidence="12">
    <location>
        <begin position="691"/>
        <end position="724"/>
    </location>
</feature>
<evidence type="ECO:0000256" key="4">
    <source>
        <dbReference type="ARBA" id="ARBA00022741"/>
    </source>
</evidence>
<dbReference type="EC" id="3.6.4.13" evidence="11"/>
<dbReference type="VEuPathDB" id="FungiDB:jhhlp_007725"/>
<evidence type="ECO:0000259" key="14">
    <source>
        <dbReference type="PROSITE" id="PS51194"/>
    </source>
</evidence>
<comment type="similarity">
    <text evidence="11">Belongs to the DEAD box helicase family.</text>
</comment>
<reference evidence="16 17" key="1">
    <citation type="journal article" date="2017" name="G3 (Bethesda)">
        <title>First Draft Genome Sequence of the Pathogenic Fungus Lomentospora prolificans (Formerly Scedosporium prolificans).</title>
        <authorList>
            <person name="Luo R."/>
            <person name="Zimin A."/>
            <person name="Workman R."/>
            <person name="Fan Y."/>
            <person name="Pertea G."/>
            <person name="Grossman N."/>
            <person name="Wear M.P."/>
            <person name="Jia B."/>
            <person name="Miller H."/>
            <person name="Casadevall A."/>
            <person name="Timp W."/>
            <person name="Zhang S.X."/>
            <person name="Salzberg S.L."/>
        </authorList>
    </citation>
    <scope>NUCLEOTIDE SEQUENCE [LARGE SCALE GENOMIC DNA]</scope>
    <source>
        <strain evidence="16 17">JHH-5317</strain>
    </source>
</reference>
<feature type="compositionally biased region" description="Basic and acidic residues" evidence="12">
    <location>
        <begin position="56"/>
        <end position="82"/>
    </location>
</feature>
<dbReference type="InterPro" id="IPR025313">
    <property type="entry name" value="SPB4-like_CTE"/>
</dbReference>
<comment type="caution">
    <text evidence="16">The sequence shown here is derived from an EMBL/GenBank/DDBJ whole genome shotgun (WGS) entry which is preliminary data.</text>
</comment>
<feature type="short sequence motif" description="Q motif" evidence="10">
    <location>
        <begin position="147"/>
        <end position="175"/>
    </location>
</feature>
<keyword evidence="6 11" id="KW-0347">Helicase</keyword>
<accession>A0A2N3N0E0</accession>
<evidence type="ECO:0000256" key="8">
    <source>
        <dbReference type="ARBA" id="ARBA00022884"/>
    </source>
</evidence>
<keyword evidence="9" id="KW-0539">Nucleus</keyword>
<evidence type="ECO:0000256" key="7">
    <source>
        <dbReference type="ARBA" id="ARBA00022840"/>
    </source>
</evidence>
<dbReference type="EMBL" id="NLAX01001139">
    <property type="protein sequence ID" value="PKS05894.1"/>
    <property type="molecule type" value="Genomic_DNA"/>
</dbReference>
<dbReference type="GO" id="GO:0006364">
    <property type="term" value="P:rRNA processing"/>
    <property type="evidence" value="ECO:0007669"/>
    <property type="project" value="UniProtKB-KW"/>
</dbReference>
<dbReference type="AlphaFoldDB" id="A0A2N3N0E0"/>
<dbReference type="CDD" id="cd17949">
    <property type="entry name" value="DEADc_DDX31"/>
    <property type="match status" value="1"/>
</dbReference>
<dbReference type="InterPro" id="IPR001650">
    <property type="entry name" value="Helicase_C-like"/>
</dbReference>
<dbReference type="PROSITE" id="PS51195">
    <property type="entry name" value="Q_MOTIF"/>
    <property type="match status" value="1"/>
</dbReference>
<evidence type="ECO:0000256" key="6">
    <source>
        <dbReference type="ARBA" id="ARBA00022806"/>
    </source>
</evidence>
<dbReference type="InterPro" id="IPR027417">
    <property type="entry name" value="P-loop_NTPase"/>
</dbReference>
<dbReference type="Proteomes" id="UP000233524">
    <property type="component" value="Unassembled WGS sequence"/>
</dbReference>
<evidence type="ECO:0000256" key="2">
    <source>
        <dbReference type="ARBA" id="ARBA00022517"/>
    </source>
</evidence>
<dbReference type="GO" id="GO:0005524">
    <property type="term" value="F:ATP binding"/>
    <property type="evidence" value="ECO:0007669"/>
    <property type="project" value="UniProtKB-UniRule"/>
</dbReference>
<comment type="function">
    <text evidence="11">RNA helicase.</text>
</comment>
<dbReference type="Pfam" id="PF00271">
    <property type="entry name" value="Helicase_C"/>
    <property type="match status" value="1"/>
</dbReference>
<dbReference type="InterPro" id="IPR014001">
    <property type="entry name" value="Helicase_ATP-bd"/>
</dbReference>
<feature type="compositionally biased region" description="Acidic residues" evidence="12">
    <location>
        <begin position="128"/>
        <end position="137"/>
    </location>
</feature>
<evidence type="ECO:0000256" key="10">
    <source>
        <dbReference type="PROSITE-ProRule" id="PRU00552"/>
    </source>
</evidence>
<feature type="domain" description="Helicase C-terminal" evidence="14">
    <location>
        <begin position="399"/>
        <end position="606"/>
    </location>
</feature>
<dbReference type="GO" id="GO:0016787">
    <property type="term" value="F:hydrolase activity"/>
    <property type="evidence" value="ECO:0007669"/>
    <property type="project" value="UniProtKB-KW"/>
</dbReference>
<evidence type="ECO:0000259" key="13">
    <source>
        <dbReference type="PROSITE" id="PS51192"/>
    </source>
</evidence>
<keyword evidence="8 11" id="KW-0694">RNA-binding</keyword>
<evidence type="ECO:0000256" key="9">
    <source>
        <dbReference type="ARBA" id="ARBA00023242"/>
    </source>
</evidence>
<dbReference type="PANTHER" id="PTHR24031">
    <property type="entry name" value="RNA HELICASE"/>
    <property type="match status" value="1"/>
</dbReference>
<dbReference type="SMART" id="SM01178">
    <property type="entry name" value="DUF4217"/>
    <property type="match status" value="1"/>
</dbReference>
<feature type="compositionally biased region" description="Gly residues" evidence="12">
    <location>
        <begin position="94"/>
        <end position="105"/>
    </location>
</feature>
<keyword evidence="3" id="KW-0698">rRNA processing</keyword>
<evidence type="ECO:0000259" key="15">
    <source>
        <dbReference type="PROSITE" id="PS51195"/>
    </source>
</evidence>
<keyword evidence="2" id="KW-0690">Ribosome biogenesis</keyword>
<dbReference type="Pfam" id="PF00270">
    <property type="entry name" value="DEAD"/>
    <property type="match status" value="1"/>
</dbReference>
<dbReference type="InParanoid" id="A0A2N3N0E0"/>
<feature type="compositionally biased region" description="Polar residues" evidence="12">
    <location>
        <begin position="35"/>
        <end position="45"/>
    </location>
</feature>
<evidence type="ECO:0000256" key="3">
    <source>
        <dbReference type="ARBA" id="ARBA00022552"/>
    </source>
</evidence>
<evidence type="ECO:0000256" key="5">
    <source>
        <dbReference type="ARBA" id="ARBA00022801"/>
    </source>
</evidence>
<dbReference type="InterPro" id="IPR014014">
    <property type="entry name" value="RNA_helicase_DEAD_Q_motif"/>
</dbReference>
<dbReference type="PROSITE" id="PS51194">
    <property type="entry name" value="HELICASE_CTER"/>
    <property type="match status" value="1"/>
</dbReference>
<keyword evidence="5 11" id="KW-0378">Hydrolase</keyword>
<dbReference type="GO" id="GO:0003723">
    <property type="term" value="F:RNA binding"/>
    <property type="evidence" value="ECO:0007669"/>
    <property type="project" value="UniProtKB-UniRule"/>
</dbReference>
<comment type="domain">
    <text evidence="11">The Q motif is unique to and characteristic of the DEAD box family of RNA helicases and controls ATP binding and hydrolysis.</text>
</comment>
<dbReference type="CDD" id="cd18787">
    <property type="entry name" value="SF2_C_DEAD"/>
    <property type="match status" value="1"/>
</dbReference>
<evidence type="ECO:0000313" key="16">
    <source>
        <dbReference type="EMBL" id="PKS05894.1"/>
    </source>
</evidence>
<proteinExistence type="inferred from homology"/>
<sequence>MADDGMILNFDLGDAPIKPRAVKVKGGRWRDRVQAQRSLKNQSTGPAKGSNAVQQGRREKAEANDKENGGVDGERPVKRVKVDGPNAKPAQAGKGQGHGAGGAGSGRQVTSSLFSYNPTPVTKFDEKDAGEEEEEAAEPSNAPLAEDSFKALGLSDRLVAELGKLQLDKPTAIQKKTIPVMLNTTSDAFLQAQTGSGKTLAYVLPMLHRVMALSQHSRIHRDSGIFGIVLTPTRELAKQTYTVMSQLLKSTPWLVASPVIGGESKKSEKARIRKGVNFLIATPGRLGDHLQNTKVLKLSTVRWLILDEGDRLMEMGFEEDIQKVLSQLKKAEVASKTYDGVSLEQLPDRRITVLCSATMKMSVQKLGDMSLKDAVHIEASKDETKTDEVQDTNFSAPAQLKQSYIVAPAKLRLVTLISFLKFTFARKGSVMKAIVFISCADSVDFHYELLKAPAEAQEKASDSSNSLTANTVAKSAYITSAANKNIVLHKLHGSLPQPVRTATLRAFSDCTDPAVLITTDVSSRGLDIALVDLVIELDPAFSIADHIHRIGRTARAGRAGKAVIFLLPGSEEGYVSLMTSGASVPTPQLYDTVLQKGLSIPMELPFETHSTITDGQSYTAKAEALQLHLEQRLLDDRKRLELARNGFKSHIRAYATHVKEERCYFDMAQLHLGHVAKSFCLREAPGGIGNGIDRKAGKAGRRGDGARGAKRGRDEDEQQQQAEVDVNAGKDLFWRMGKMAANAGASEFNLG</sequence>
<feature type="compositionally biased region" description="Polar residues" evidence="12">
    <location>
        <begin position="107"/>
        <end position="120"/>
    </location>
</feature>
<dbReference type="GO" id="GO:0005730">
    <property type="term" value="C:nucleolus"/>
    <property type="evidence" value="ECO:0007669"/>
    <property type="project" value="UniProtKB-SubCell"/>
</dbReference>
<evidence type="ECO:0000313" key="17">
    <source>
        <dbReference type="Proteomes" id="UP000233524"/>
    </source>
</evidence>